<reference evidence="3" key="2">
    <citation type="submission" date="2023-04" db="EMBL/GenBank/DDBJ databases">
        <authorList>
            <person name="Bruccoleri R.E."/>
            <person name="Oakeley E.J."/>
            <person name="Faust A.-M."/>
            <person name="Dessus-Babus S."/>
            <person name="Altorfer M."/>
            <person name="Burckhardt D."/>
            <person name="Oertli M."/>
            <person name="Naumann U."/>
            <person name="Petersen F."/>
            <person name="Wong J."/>
        </authorList>
    </citation>
    <scope>NUCLEOTIDE SEQUENCE</scope>
    <source>
        <strain evidence="3">GSM-AAB239-AS_SAM_17_03QT</strain>
        <tissue evidence="3">Leaf</tissue>
    </source>
</reference>
<dbReference type="FunFam" id="3.40.50.720:FF:000085">
    <property type="entry name" value="Dihydroflavonol reductase"/>
    <property type="match status" value="1"/>
</dbReference>
<comment type="caution">
    <text evidence="3">The sequence shown here is derived from an EMBL/GenBank/DDBJ whole genome shotgun (WGS) entry which is preliminary data.</text>
</comment>
<evidence type="ECO:0000256" key="1">
    <source>
        <dbReference type="ARBA" id="ARBA00023002"/>
    </source>
</evidence>
<keyword evidence="1" id="KW-0560">Oxidoreductase</keyword>
<dbReference type="GO" id="GO:0016616">
    <property type="term" value="F:oxidoreductase activity, acting on the CH-OH group of donors, NAD or NADP as acceptor"/>
    <property type="evidence" value="ECO:0007669"/>
    <property type="project" value="TreeGrafter"/>
</dbReference>
<proteinExistence type="predicted"/>
<accession>A0AAX6HXB3</accession>
<evidence type="ECO:0000259" key="2">
    <source>
        <dbReference type="Pfam" id="PF01370"/>
    </source>
</evidence>
<dbReference type="EMBL" id="JANAVB010006199">
    <property type="protein sequence ID" value="KAJ6845542.1"/>
    <property type="molecule type" value="Genomic_DNA"/>
</dbReference>
<dbReference type="PANTHER" id="PTHR10366:SF696">
    <property type="entry name" value="OS07G0601900 PROTEIN"/>
    <property type="match status" value="1"/>
</dbReference>
<evidence type="ECO:0000313" key="3">
    <source>
        <dbReference type="EMBL" id="KAJ6845542.1"/>
    </source>
</evidence>
<protein>
    <submittedName>
        <fullName evidence="3">Vestitone reductase isoform X1</fullName>
    </submittedName>
</protein>
<feature type="domain" description="NAD-dependent epimerase/dehydratase" evidence="2">
    <location>
        <begin position="8"/>
        <end position="262"/>
    </location>
</feature>
<organism evidence="3 4">
    <name type="scientific">Iris pallida</name>
    <name type="common">Sweet iris</name>
    <dbReference type="NCBI Taxonomy" id="29817"/>
    <lineage>
        <taxon>Eukaryota</taxon>
        <taxon>Viridiplantae</taxon>
        <taxon>Streptophyta</taxon>
        <taxon>Embryophyta</taxon>
        <taxon>Tracheophyta</taxon>
        <taxon>Spermatophyta</taxon>
        <taxon>Magnoliopsida</taxon>
        <taxon>Liliopsida</taxon>
        <taxon>Asparagales</taxon>
        <taxon>Iridaceae</taxon>
        <taxon>Iridoideae</taxon>
        <taxon>Irideae</taxon>
        <taxon>Iris</taxon>
    </lineage>
</organism>
<sequence length="343" mass="38068">MERKSSRVCVTGGAGYIASWLVKKLLHKGHTVHATLRNLGDQSKVGLLKGFPGAENRLVLFEADIYDAETFETAIQGCEFVFLVATPFQPQHAAQNSSKYKDSIEAALDSARIILRLCEESGSVKRVIYTGSVTSTSPLKEDGTGYKESVDESCWTPLHLSFAHCEEPEKFYTISKTLSEKELLSHNEDETRRVETVSLACGLVGGDTLLPEYPLSMRLTVSPLNDDPVCQRPLKFLQALVGSVPLVHIDDVCEAHAFCVEQSSMTGRYLCAAAYPSLTEILEYYGHEYPTEMRMIKETEGASSGIPCSSTKLADLGFRYRYGLEQILDDNVRCMRRLRAQTS</sequence>
<dbReference type="InterPro" id="IPR050425">
    <property type="entry name" value="NAD(P)_dehydrat-like"/>
</dbReference>
<dbReference type="PANTHER" id="PTHR10366">
    <property type="entry name" value="NAD DEPENDENT EPIMERASE/DEHYDRATASE"/>
    <property type="match status" value="1"/>
</dbReference>
<gene>
    <name evidence="3" type="ORF">M6B38_287465</name>
</gene>
<dbReference type="Gene3D" id="3.40.50.720">
    <property type="entry name" value="NAD(P)-binding Rossmann-like Domain"/>
    <property type="match status" value="1"/>
</dbReference>
<evidence type="ECO:0000313" key="4">
    <source>
        <dbReference type="Proteomes" id="UP001140949"/>
    </source>
</evidence>
<reference evidence="3" key="1">
    <citation type="journal article" date="2023" name="GigaByte">
        <title>Genome assembly of the bearded iris, Iris pallida Lam.</title>
        <authorList>
            <person name="Bruccoleri R.E."/>
            <person name="Oakeley E.J."/>
            <person name="Faust A.M.E."/>
            <person name="Altorfer M."/>
            <person name="Dessus-Babus S."/>
            <person name="Burckhardt D."/>
            <person name="Oertli M."/>
            <person name="Naumann U."/>
            <person name="Petersen F."/>
            <person name="Wong J."/>
        </authorList>
    </citation>
    <scope>NUCLEOTIDE SEQUENCE</scope>
    <source>
        <strain evidence="3">GSM-AAB239-AS_SAM_17_03QT</strain>
    </source>
</reference>
<dbReference type="InterPro" id="IPR036291">
    <property type="entry name" value="NAD(P)-bd_dom_sf"/>
</dbReference>
<dbReference type="AlphaFoldDB" id="A0AAX6HXB3"/>
<dbReference type="SUPFAM" id="SSF51735">
    <property type="entry name" value="NAD(P)-binding Rossmann-fold domains"/>
    <property type="match status" value="1"/>
</dbReference>
<dbReference type="Pfam" id="PF01370">
    <property type="entry name" value="Epimerase"/>
    <property type="match status" value="1"/>
</dbReference>
<keyword evidence="4" id="KW-1185">Reference proteome</keyword>
<name>A0AAX6HXB3_IRIPA</name>
<dbReference type="InterPro" id="IPR001509">
    <property type="entry name" value="Epimerase_deHydtase"/>
</dbReference>
<dbReference type="Proteomes" id="UP001140949">
    <property type="component" value="Unassembled WGS sequence"/>
</dbReference>